<name>A0AA39XC63_9PEZI</name>
<dbReference type="Proteomes" id="UP001174934">
    <property type="component" value="Unassembled WGS sequence"/>
</dbReference>
<evidence type="ECO:0000313" key="1">
    <source>
        <dbReference type="EMBL" id="KAK0631030.1"/>
    </source>
</evidence>
<dbReference type="InterPro" id="IPR011009">
    <property type="entry name" value="Kinase-like_dom_sf"/>
</dbReference>
<accession>A0AA39XC63</accession>
<evidence type="ECO:0000313" key="2">
    <source>
        <dbReference type="Proteomes" id="UP001174934"/>
    </source>
</evidence>
<sequence length="375" mass="42033">MVYPLRKVSDHGIIIHVEHTVPGTGTTYRSIFTATDDKTNQAYVGHYHTKQSELTVKAMNEALKLIPDNDIYPVFSGSGLTAAKVQDANQFQSVEHPKFETYEFNKSEPTGSPAALLLHEAKVHELLRTKPESKAMRLLRLLLYPTSPVTALFSRFLAPHQPCDGHPNIVRYHGVRVRRGYVTGLVVDKHMEDLDSVEVNPLLFKGRLDKEVIMSGLRSAVEHVHAHGLAHNDISPSSVVFSNDGQNRPILTGSGACQKEGEKLLSSDMRQWFVEPMPEADTSSKARDLVALERMERWIDEMLKTMDGEEKRQKKAHKGVGLESSWGPKAVVLHMGWKPVENGGLDDKLELQYTLTTKSSHSTGFEIDKCIFDMR</sequence>
<keyword evidence="2" id="KW-1185">Reference proteome</keyword>
<comment type="caution">
    <text evidence="1">The sequence shown here is derived from an EMBL/GenBank/DDBJ whole genome shotgun (WGS) entry which is preliminary data.</text>
</comment>
<proteinExistence type="predicted"/>
<dbReference type="AlphaFoldDB" id="A0AA39XC63"/>
<organism evidence="1 2">
    <name type="scientific">Bombardia bombarda</name>
    <dbReference type="NCBI Taxonomy" id="252184"/>
    <lineage>
        <taxon>Eukaryota</taxon>
        <taxon>Fungi</taxon>
        <taxon>Dikarya</taxon>
        <taxon>Ascomycota</taxon>
        <taxon>Pezizomycotina</taxon>
        <taxon>Sordariomycetes</taxon>
        <taxon>Sordariomycetidae</taxon>
        <taxon>Sordariales</taxon>
        <taxon>Lasiosphaeriaceae</taxon>
        <taxon>Bombardia</taxon>
    </lineage>
</organism>
<evidence type="ECO:0008006" key="3">
    <source>
        <dbReference type="Google" id="ProtNLM"/>
    </source>
</evidence>
<dbReference type="Gene3D" id="1.10.510.10">
    <property type="entry name" value="Transferase(Phosphotransferase) domain 1"/>
    <property type="match status" value="1"/>
</dbReference>
<dbReference type="SUPFAM" id="SSF56112">
    <property type="entry name" value="Protein kinase-like (PK-like)"/>
    <property type="match status" value="1"/>
</dbReference>
<reference evidence="1" key="1">
    <citation type="submission" date="2023-06" db="EMBL/GenBank/DDBJ databases">
        <title>Genome-scale phylogeny and comparative genomics of the fungal order Sordariales.</title>
        <authorList>
            <consortium name="Lawrence Berkeley National Laboratory"/>
            <person name="Hensen N."/>
            <person name="Bonometti L."/>
            <person name="Westerberg I."/>
            <person name="Brannstrom I.O."/>
            <person name="Guillou S."/>
            <person name="Cros-Aarteil S."/>
            <person name="Calhoun S."/>
            <person name="Haridas S."/>
            <person name="Kuo A."/>
            <person name="Mondo S."/>
            <person name="Pangilinan J."/>
            <person name="Riley R."/>
            <person name="LaButti K."/>
            <person name="Andreopoulos B."/>
            <person name="Lipzen A."/>
            <person name="Chen C."/>
            <person name="Yanf M."/>
            <person name="Daum C."/>
            <person name="Ng V."/>
            <person name="Clum A."/>
            <person name="Steindorff A."/>
            <person name="Ohm R."/>
            <person name="Martin F."/>
            <person name="Silar P."/>
            <person name="Natvig D."/>
            <person name="Lalanne C."/>
            <person name="Gautier V."/>
            <person name="Ament-velasquez S.L."/>
            <person name="Kruys A."/>
            <person name="Hutchinson M.I."/>
            <person name="Powell A.J."/>
            <person name="Barry K."/>
            <person name="Miller A.N."/>
            <person name="Grigoriev I.V."/>
            <person name="Debuchy R."/>
            <person name="Gladieux P."/>
            <person name="Thoren M.H."/>
            <person name="Johannesson H."/>
        </authorList>
    </citation>
    <scope>NUCLEOTIDE SEQUENCE</scope>
    <source>
        <strain evidence="1">SMH3391-2</strain>
    </source>
</reference>
<gene>
    <name evidence="1" type="ORF">B0T17DRAFT_507455</name>
</gene>
<dbReference type="EMBL" id="JAULSR010000002">
    <property type="protein sequence ID" value="KAK0631030.1"/>
    <property type="molecule type" value="Genomic_DNA"/>
</dbReference>
<protein>
    <recommendedName>
        <fullName evidence="3">Protein kinase domain-containing protein</fullName>
    </recommendedName>
</protein>